<keyword evidence="2" id="KW-1185">Reference proteome</keyword>
<evidence type="ECO:0000313" key="2">
    <source>
        <dbReference type="Proteomes" id="UP001220022"/>
    </source>
</evidence>
<comment type="caution">
    <text evidence="1">The sequence shown here is derived from an EMBL/GenBank/DDBJ whole genome shotgun (WGS) entry which is preliminary data.</text>
</comment>
<name>A0ABT5YY91_9ACTN</name>
<evidence type="ECO:0000313" key="1">
    <source>
        <dbReference type="EMBL" id="MDF2256566.1"/>
    </source>
</evidence>
<dbReference type="Proteomes" id="UP001220022">
    <property type="component" value="Unassembled WGS sequence"/>
</dbReference>
<gene>
    <name evidence="1" type="ORF">P2L57_12740</name>
</gene>
<reference evidence="1 2" key="1">
    <citation type="submission" date="2023-03" db="EMBL/GenBank/DDBJ databases">
        <title>Draft genome sequence of type strain Streptomyces ferralitis JCM 14344.</title>
        <authorList>
            <person name="Klaysubun C."/>
            <person name="Duangmal K."/>
        </authorList>
    </citation>
    <scope>NUCLEOTIDE SEQUENCE [LARGE SCALE GENOMIC DNA]</scope>
    <source>
        <strain evidence="1 2">JCM 14344</strain>
    </source>
</reference>
<accession>A0ABT5YY91</accession>
<organism evidence="1 2">
    <name type="scientific">Streptantibioticus ferralitis</name>
    <dbReference type="NCBI Taxonomy" id="236510"/>
    <lineage>
        <taxon>Bacteria</taxon>
        <taxon>Bacillati</taxon>
        <taxon>Actinomycetota</taxon>
        <taxon>Actinomycetes</taxon>
        <taxon>Kitasatosporales</taxon>
        <taxon>Streptomycetaceae</taxon>
        <taxon>Streptantibioticus</taxon>
    </lineage>
</organism>
<dbReference type="EMBL" id="JARHTQ010000007">
    <property type="protein sequence ID" value="MDF2256566.1"/>
    <property type="molecule type" value="Genomic_DNA"/>
</dbReference>
<dbReference type="RefSeq" id="WP_275812984.1">
    <property type="nucleotide sequence ID" value="NZ_BAAANM010000001.1"/>
</dbReference>
<proteinExistence type="predicted"/>
<sequence length="98" mass="10449">MRIELTWPRSDAADRTLTVPVPDVPVASLVRPVLHHVRRAWTPAAARRVSTYAQPVVGSAASAVGAGVLVQLALPFAVRLARQAFDDATARPGRSAED</sequence>
<protein>
    <submittedName>
        <fullName evidence="1">Uncharacterized protein</fullName>
    </submittedName>
</protein>